<evidence type="ECO:0000256" key="1">
    <source>
        <dbReference type="PROSITE-ProRule" id="PRU00023"/>
    </source>
</evidence>
<evidence type="ECO:0000313" key="2">
    <source>
        <dbReference type="EMBL" id="KAK1454524.1"/>
    </source>
</evidence>
<comment type="caution">
    <text evidence="2">The sequence shown here is derived from an EMBL/GenBank/DDBJ whole genome shotgun (WGS) entry which is preliminary data.</text>
</comment>
<feature type="repeat" description="ANK" evidence="1">
    <location>
        <begin position="92"/>
        <end position="124"/>
    </location>
</feature>
<dbReference type="InterPro" id="IPR002110">
    <property type="entry name" value="Ankyrin_rpt"/>
</dbReference>
<dbReference type="InterPro" id="IPR036770">
    <property type="entry name" value="Ankyrin_rpt-contain_sf"/>
</dbReference>
<name>A0AAI9XNK4_9PEZI</name>
<sequence length="219" mass="24835">MIVSGASDSHKTLYYLNLVDPDRDNLVRWPIHSADITGHEPLMTTLIEQVVLFPRKPDLCYQDCHRDRTTRKEARPSCFKSNFDYISIKDSTESTPLLLAVQNFQAKIIRRLLAMGADSNQNPQHIGDPEPPAPRKMSNSIANFFIDISSETCGEWKRKLFAAERAPPTISQPVRPLAAEKTAAQYAVQPPSARDLLRKDHFDNSSSLNYARFLPQEVR</sequence>
<dbReference type="SUPFAM" id="SSF48403">
    <property type="entry name" value="Ankyrin repeat"/>
    <property type="match status" value="1"/>
</dbReference>
<dbReference type="PROSITE" id="PS50088">
    <property type="entry name" value="ANK_REPEAT"/>
    <property type="match status" value="1"/>
</dbReference>
<keyword evidence="1" id="KW-0040">ANK repeat</keyword>
<dbReference type="Gene3D" id="1.25.40.20">
    <property type="entry name" value="Ankyrin repeat-containing domain"/>
    <property type="match status" value="1"/>
</dbReference>
<dbReference type="AlphaFoldDB" id="A0AAI9XNK4"/>
<accession>A0AAI9XNK4</accession>
<reference evidence="2 3" key="1">
    <citation type="submission" date="2016-10" db="EMBL/GenBank/DDBJ databases">
        <title>The genome sequence of Colletotrichum fioriniae PJ7.</title>
        <authorList>
            <person name="Baroncelli R."/>
        </authorList>
    </citation>
    <scope>NUCLEOTIDE SEQUENCE [LARGE SCALE GENOMIC DNA]</scope>
    <source>
        <strain evidence="2">Col 31</strain>
    </source>
</reference>
<dbReference type="PROSITE" id="PS50297">
    <property type="entry name" value="ANK_REP_REGION"/>
    <property type="match status" value="1"/>
</dbReference>
<organism evidence="2 3">
    <name type="scientific">Colletotrichum melonis</name>
    <dbReference type="NCBI Taxonomy" id="1209925"/>
    <lineage>
        <taxon>Eukaryota</taxon>
        <taxon>Fungi</taxon>
        <taxon>Dikarya</taxon>
        <taxon>Ascomycota</taxon>
        <taxon>Pezizomycotina</taxon>
        <taxon>Sordariomycetes</taxon>
        <taxon>Hypocreomycetidae</taxon>
        <taxon>Glomerellales</taxon>
        <taxon>Glomerellaceae</taxon>
        <taxon>Colletotrichum</taxon>
        <taxon>Colletotrichum acutatum species complex</taxon>
    </lineage>
</organism>
<gene>
    <name evidence="2" type="ORF">CMEL01_16683</name>
</gene>
<evidence type="ECO:0000313" key="3">
    <source>
        <dbReference type="Proteomes" id="UP001239795"/>
    </source>
</evidence>
<keyword evidence="3" id="KW-1185">Reference proteome</keyword>
<proteinExistence type="predicted"/>
<protein>
    <recommendedName>
        <fullName evidence="4">Ankyrin repeat protein</fullName>
    </recommendedName>
</protein>
<dbReference type="EMBL" id="MLGG01000028">
    <property type="protein sequence ID" value="KAK1454524.1"/>
    <property type="molecule type" value="Genomic_DNA"/>
</dbReference>
<evidence type="ECO:0008006" key="4">
    <source>
        <dbReference type="Google" id="ProtNLM"/>
    </source>
</evidence>
<dbReference type="Proteomes" id="UP001239795">
    <property type="component" value="Unassembled WGS sequence"/>
</dbReference>